<evidence type="ECO:0000313" key="4">
    <source>
        <dbReference type="Proteomes" id="UP000254291"/>
    </source>
</evidence>
<dbReference type="AlphaFoldDB" id="A0A378SUG5"/>
<dbReference type="Pfam" id="PF12172">
    <property type="entry name" value="zf-ChsH2"/>
    <property type="match status" value="1"/>
</dbReference>
<dbReference type="SUPFAM" id="SSF50249">
    <property type="entry name" value="Nucleic acid-binding proteins"/>
    <property type="match status" value="1"/>
</dbReference>
<evidence type="ECO:0000313" key="3">
    <source>
        <dbReference type="EMBL" id="STZ46452.1"/>
    </source>
</evidence>
<accession>A0A378SUG5</accession>
<dbReference type="InterPro" id="IPR022002">
    <property type="entry name" value="ChsH2_Znr"/>
</dbReference>
<dbReference type="PANTHER" id="PTHR34075:SF5">
    <property type="entry name" value="BLR3430 PROTEIN"/>
    <property type="match status" value="1"/>
</dbReference>
<feature type="domain" description="ChsH2 rubredoxin-like zinc ribbon" evidence="2">
    <location>
        <begin position="29"/>
        <end position="64"/>
    </location>
</feature>
<evidence type="ECO:0000259" key="1">
    <source>
        <dbReference type="Pfam" id="PF01796"/>
    </source>
</evidence>
<gene>
    <name evidence="3" type="ORF">NCTC10742_05723</name>
</gene>
<evidence type="ECO:0000259" key="2">
    <source>
        <dbReference type="Pfam" id="PF12172"/>
    </source>
</evidence>
<organism evidence="3 4">
    <name type="scientific">Mycolicibacterium gilvum</name>
    <dbReference type="NCBI Taxonomy" id="1804"/>
    <lineage>
        <taxon>Bacteria</taxon>
        <taxon>Bacillati</taxon>
        <taxon>Actinomycetota</taxon>
        <taxon>Actinomycetes</taxon>
        <taxon>Mycobacteriales</taxon>
        <taxon>Mycobacteriaceae</taxon>
        <taxon>Mycolicibacterium</taxon>
    </lineage>
</organism>
<dbReference type="RefSeq" id="WP_115328727.1">
    <property type="nucleotide sequence ID" value="NZ_JACKST010000022.1"/>
</dbReference>
<dbReference type="InterPro" id="IPR002878">
    <property type="entry name" value="ChsH2_C"/>
</dbReference>
<dbReference type="InterPro" id="IPR052513">
    <property type="entry name" value="Thioester_dehydratase-like"/>
</dbReference>
<reference evidence="3 4" key="1">
    <citation type="submission" date="2018-06" db="EMBL/GenBank/DDBJ databases">
        <authorList>
            <consortium name="Pathogen Informatics"/>
            <person name="Doyle S."/>
        </authorList>
    </citation>
    <scope>NUCLEOTIDE SEQUENCE [LARGE SCALE GENOMIC DNA]</scope>
    <source>
        <strain evidence="3 4">NCTC10742</strain>
    </source>
</reference>
<protein>
    <submittedName>
        <fullName evidence="3">Acyl dehydratase</fullName>
    </submittedName>
</protein>
<dbReference type="InterPro" id="IPR012340">
    <property type="entry name" value="NA-bd_OB-fold"/>
</dbReference>
<name>A0A378SUG5_9MYCO</name>
<dbReference type="Gene3D" id="6.10.30.10">
    <property type="match status" value="1"/>
</dbReference>
<dbReference type="Proteomes" id="UP000254291">
    <property type="component" value="Unassembled WGS sequence"/>
</dbReference>
<dbReference type="PANTHER" id="PTHR34075">
    <property type="entry name" value="BLR3430 PROTEIN"/>
    <property type="match status" value="1"/>
</dbReference>
<proteinExistence type="predicted"/>
<feature type="domain" description="ChsH2 C-terminal OB-fold" evidence="1">
    <location>
        <begin position="66"/>
        <end position="129"/>
    </location>
</feature>
<sequence length="147" mass="15781">MSTAAVTLAATIPGEHVRIAVNKDTEPFWQAAKERRLVAPQCADCQTFRLPPTPFCPTCQSKAVHWVELSGRATVYSFAVVHGFPGMPELVLVPAVLDLPDAPGARLVSNVVDVAPSGVTIGMSVRVDFSPITDGWLLPVFRVDGEE</sequence>
<dbReference type="EMBL" id="UGQM01000001">
    <property type="protein sequence ID" value="STZ46452.1"/>
    <property type="molecule type" value="Genomic_DNA"/>
</dbReference>
<dbReference type="Pfam" id="PF01796">
    <property type="entry name" value="OB_ChsH2_C"/>
    <property type="match status" value="1"/>
</dbReference>